<reference evidence="5" key="1">
    <citation type="submission" date="2018-09" db="EMBL/GenBank/DDBJ databases">
        <title>Draft Genome Sequence of Mediterraneibacter sp. KCTC 15684.</title>
        <authorList>
            <person name="Kim J.S."/>
            <person name="Han K.I."/>
            <person name="Suh M.K."/>
            <person name="Lee K.C."/>
            <person name="Eom M.K."/>
            <person name="Lee J.H."/>
            <person name="Park S.H."/>
            <person name="Kang S.W."/>
            <person name="Park J.E."/>
            <person name="Oh B.S."/>
            <person name="Yu S.Y."/>
            <person name="Choi S.H."/>
            <person name="Lee D.H."/>
            <person name="Yoon H."/>
            <person name="Kim B."/>
            <person name="Yang S.J."/>
            <person name="Lee J.S."/>
        </authorList>
    </citation>
    <scope>NUCLEOTIDE SEQUENCE [LARGE SCALE GENOMIC DNA]</scope>
    <source>
        <strain evidence="5">KCTC 15684</strain>
    </source>
</reference>
<feature type="domain" description="GH29D-like beta-sandwich" evidence="3">
    <location>
        <begin position="246"/>
        <end position="310"/>
    </location>
</feature>
<dbReference type="SUPFAM" id="SSF48452">
    <property type="entry name" value="TPR-like"/>
    <property type="match status" value="1"/>
</dbReference>
<keyword evidence="2" id="KW-0812">Transmembrane</keyword>
<name>A0A391PBH3_9FIRM</name>
<evidence type="ECO:0000313" key="4">
    <source>
        <dbReference type="EMBL" id="GCA68398.1"/>
    </source>
</evidence>
<dbReference type="Pfam" id="PF14559">
    <property type="entry name" value="TPR_19"/>
    <property type="match status" value="1"/>
</dbReference>
<feature type="region of interest" description="Disordered" evidence="1">
    <location>
        <begin position="48"/>
        <end position="86"/>
    </location>
</feature>
<keyword evidence="2" id="KW-1133">Transmembrane helix</keyword>
<evidence type="ECO:0000259" key="3">
    <source>
        <dbReference type="Pfam" id="PF13290"/>
    </source>
</evidence>
<dbReference type="Pfam" id="PF13290">
    <property type="entry name" value="CHB_HEX_C_1"/>
    <property type="match status" value="2"/>
</dbReference>
<proteinExistence type="predicted"/>
<evidence type="ECO:0000313" key="5">
    <source>
        <dbReference type="Proteomes" id="UP000265643"/>
    </source>
</evidence>
<organism evidence="4 5">
    <name type="scientific">Mediterraneibacter butyricigenes</name>
    <dbReference type="NCBI Taxonomy" id="2316025"/>
    <lineage>
        <taxon>Bacteria</taxon>
        <taxon>Bacillati</taxon>
        <taxon>Bacillota</taxon>
        <taxon>Clostridia</taxon>
        <taxon>Lachnospirales</taxon>
        <taxon>Lachnospiraceae</taxon>
        <taxon>Mediterraneibacter</taxon>
    </lineage>
</organism>
<feature type="compositionally biased region" description="Basic and acidic residues" evidence="1">
    <location>
        <begin position="74"/>
        <end position="86"/>
    </location>
</feature>
<accession>A0A391PBH3</accession>
<dbReference type="EMBL" id="BHGK01000004">
    <property type="protein sequence ID" value="GCA68398.1"/>
    <property type="molecule type" value="Genomic_DNA"/>
</dbReference>
<dbReference type="RefSeq" id="WP_117602267.1">
    <property type="nucleotide sequence ID" value="NZ_BHGK01000004.1"/>
</dbReference>
<dbReference type="Gene3D" id="1.25.40.10">
    <property type="entry name" value="Tetratricopeptide repeat domain"/>
    <property type="match status" value="1"/>
</dbReference>
<dbReference type="InterPro" id="IPR011990">
    <property type="entry name" value="TPR-like_helical_dom_sf"/>
</dbReference>
<feature type="domain" description="GH29D-like beta-sandwich" evidence="3">
    <location>
        <begin position="327"/>
        <end position="393"/>
    </location>
</feature>
<dbReference type="Proteomes" id="UP000265643">
    <property type="component" value="Unassembled WGS sequence"/>
</dbReference>
<comment type="caution">
    <text evidence="4">The sequence shown here is derived from an EMBL/GenBank/DDBJ whole genome shotgun (WGS) entry which is preliminary data.</text>
</comment>
<protein>
    <recommendedName>
        <fullName evidence="3">GH29D-like beta-sandwich domain-containing protein</fullName>
    </recommendedName>
</protein>
<dbReference type="InterPro" id="IPR059177">
    <property type="entry name" value="GH29D-like_dom"/>
</dbReference>
<keyword evidence="2" id="KW-0472">Membrane</keyword>
<keyword evidence="5" id="KW-1185">Reference proteome</keyword>
<gene>
    <name evidence="4" type="ORF">KGMB01110_28340</name>
</gene>
<evidence type="ECO:0000256" key="2">
    <source>
        <dbReference type="SAM" id="Phobius"/>
    </source>
</evidence>
<sequence length="406" mass="45514">MKCTRCGAYIPDGELYCSECGCEVQIVPDYNPLDDVLTKEVKGSIDSYTRPMRTNDINNRSENTGRRRAVTGNMRRERERDRERELAEEKRRQQIARKKAMKQKKKKRRIIFACLLVLFVIAAFVFYKNSYVGVVKSGEKALNAGNYTEAENKFTQAIHKNKKRPEAYTGLANVYKAQDELDAAEAVFLNVLKDQNSNADLYEATVKFYLDTDQAAKIPDLLDESSSSVKKALSEYIIEVPEFSLEEGSFDEVQQVSLSSEEDQIYYTTDGSQPSTSSTKYTEPILLNEGENTVKAISVNKKGIPSLTVTKTYNIDIPVADAPAVTPSTGQYEQAMKITIQVPDGYTAYYTTDGTTPSESSNTYLEPFDMPEGKTVLQVVLINGQGKMSQITTRSYELDLGGDEEE</sequence>
<dbReference type="AlphaFoldDB" id="A0A391PBH3"/>
<evidence type="ECO:0000256" key="1">
    <source>
        <dbReference type="SAM" id="MobiDB-lite"/>
    </source>
</evidence>
<feature type="transmembrane region" description="Helical" evidence="2">
    <location>
        <begin position="110"/>
        <end position="127"/>
    </location>
</feature>